<reference evidence="1 2" key="1">
    <citation type="journal article" date="2019" name="Sci. Rep.">
        <title>Orb-weaving spider Araneus ventricosus genome elucidates the spidroin gene catalogue.</title>
        <authorList>
            <person name="Kono N."/>
            <person name="Nakamura H."/>
            <person name="Ohtoshi R."/>
            <person name="Moran D.A.P."/>
            <person name="Shinohara A."/>
            <person name="Yoshida Y."/>
            <person name="Fujiwara M."/>
            <person name="Mori M."/>
            <person name="Tomita M."/>
            <person name="Arakawa K."/>
        </authorList>
    </citation>
    <scope>NUCLEOTIDE SEQUENCE [LARGE SCALE GENOMIC DNA]</scope>
</reference>
<evidence type="ECO:0000313" key="1">
    <source>
        <dbReference type="EMBL" id="GBN32284.1"/>
    </source>
</evidence>
<dbReference type="AlphaFoldDB" id="A0A4Y2N0Y4"/>
<dbReference type="Proteomes" id="UP000499080">
    <property type="component" value="Unassembled WGS sequence"/>
</dbReference>
<accession>A0A4Y2N0Y4</accession>
<gene>
    <name evidence="1" type="ORF">AVEN_213126_1</name>
</gene>
<evidence type="ECO:0000313" key="2">
    <source>
        <dbReference type="Proteomes" id="UP000499080"/>
    </source>
</evidence>
<proteinExistence type="predicted"/>
<keyword evidence="2" id="KW-1185">Reference proteome</keyword>
<organism evidence="1 2">
    <name type="scientific">Araneus ventricosus</name>
    <name type="common">Orbweaver spider</name>
    <name type="synonym">Epeira ventricosa</name>
    <dbReference type="NCBI Taxonomy" id="182803"/>
    <lineage>
        <taxon>Eukaryota</taxon>
        <taxon>Metazoa</taxon>
        <taxon>Ecdysozoa</taxon>
        <taxon>Arthropoda</taxon>
        <taxon>Chelicerata</taxon>
        <taxon>Arachnida</taxon>
        <taxon>Araneae</taxon>
        <taxon>Araneomorphae</taxon>
        <taxon>Entelegynae</taxon>
        <taxon>Araneoidea</taxon>
        <taxon>Araneidae</taxon>
        <taxon>Araneus</taxon>
    </lineage>
</organism>
<sequence>MRKPSIREVDVLLSFSKTARTSSTFSSATVLEGPGRCGYGLMDFGWVMDFVDVTVPLCLIQPERSWNKTSFTAYVLVSLSTAYNFKYNKCCLQQQKKPNLWSLSGKL</sequence>
<protein>
    <submittedName>
        <fullName evidence="1">Uncharacterized protein</fullName>
    </submittedName>
</protein>
<dbReference type="EMBL" id="BGPR01008217">
    <property type="protein sequence ID" value="GBN32284.1"/>
    <property type="molecule type" value="Genomic_DNA"/>
</dbReference>
<comment type="caution">
    <text evidence="1">The sequence shown here is derived from an EMBL/GenBank/DDBJ whole genome shotgun (WGS) entry which is preliminary data.</text>
</comment>
<name>A0A4Y2N0Y4_ARAVE</name>